<dbReference type="InterPro" id="IPR023214">
    <property type="entry name" value="HAD_sf"/>
</dbReference>
<dbReference type="Gene3D" id="3.40.50.1000">
    <property type="entry name" value="HAD superfamily/HAD-like"/>
    <property type="match status" value="1"/>
</dbReference>
<accession>A0A9W6PEZ9</accession>
<protein>
    <submittedName>
        <fullName evidence="1">Haloacid dehalogenase</fullName>
    </submittedName>
</protein>
<dbReference type="PRINTS" id="PR00413">
    <property type="entry name" value="HADHALOGNASE"/>
</dbReference>
<dbReference type="InterPro" id="IPR006439">
    <property type="entry name" value="HAD-SF_hydro_IA"/>
</dbReference>
<sequence>MTGVHGCPGGAGREREGLGGMAERRIGAVLCDLDGVLRIWSDLADVDLERGLPPGTVGGAAFRAERLLPAVTGLVSDEEWRAAVAADLATACGSAEAAREAVAAWGRQPVRTDVEVLALVSEVRRGGVPVVLVTNGTTRLEADLAAHGLDAAVDAVLNTARFGHAKPDPRVYLAAAELAGVPVERCLFVDDSAGNVAAATALGMHGHHHRGADGLRAALGGYGLL</sequence>
<dbReference type="RefSeq" id="WP_267884947.1">
    <property type="nucleotide sequence ID" value="NZ_BSRX01000009.1"/>
</dbReference>
<dbReference type="Proteomes" id="UP001165143">
    <property type="component" value="Unassembled WGS sequence"/>
</dbReference>
<dbReference type="NCBIfam" id="TIGR01509">
    <property type="entry name" value="HAD-SF-IA-v3"/>
    <property type="match status" value="1"/>
</dbReference>
<dbReference type="Pfam" id="PF00702">
    <property type="entry name" value="Hydrolase"/>
    <property type="match status" value="1"/>
</dbReference>
<dbReference type="AlphaFoldDB" id="A0A9W6PEZ9"/>
<evidence type="ECO:0000313" key="2">
    <source>
        <dbReference type="Proteomes" id="UP001165143"/>
    </source>
</evidence>
<gene>
    <name evidence="1" type="ORF">Kpho01_18970</name>
</gene>
<proteinExistence type="predicted"/>
<reference evidence="1" key="1">
    <citation type="submission" date="2023-02" db="EMBL/GenBank/DDBJ databases">
        <title>Kitasatospora phosalacinea NBRC 14362.</title>
        <authorList>
            <person name="Ichikawa N."/>
            <person name="Sato H."/>
            <person name="Tonouchi N."/>
        </authorList>
    </citation>
    <scope>NUCLEOTIDE SEQUENCE</scope>
    <source>
        <strain evidence="1">NBRC 14362</strain>
    </source>
</reference>
<dbReference type="InterPro" id="IPR036412">
    <property type="entry name" value="HAD-like_sf"/>
</dbReference>
<dbReference type="PANTHER" id="PTHR43611">
    <property type="entry name" value="ALPHA-D-GLUCOSE 1-PHOSPHATE PHOSPHATASE"/>
    <property type="match status" value="1"/>
</dbReference>
<evidence type="ECO:0000313" key="1">
    <source>
        <dbReference type="EMBL" id="GLW53886.1"/>
    </source>
</evidence>
<organism evidence="1 2">
    <name type="scientific">Kitasatospora phosalacinea</name>
    <dbReference type="NCBI Taxonomy" id="2065"/>
    <lineage>
        <taxon>Bacteria</taxon>
        <taxon>Bacillati</taxon>
        <taxon>Actinomycetota</taxon>
        <taxon>Actinomycetes</taxon>
        <taxon>Kitasatosporales</taxon>
        <taxon>Streptomycetaceae</taxon>
        <taxon>Kitasatospora</taxon>
    </lineage>
</organism>
<dbReference type="PANTHER" id="PTHR43611:SF3">
    <property type="entry name" value="FLAVIN MONONUCLEOTIDE HYDROLASE 1, CHLOROPLATIC"/>
    <property type="match status" value="1"/>
</dbReference>
<name>A0A9W6PEZ9_9ACTN</name>
<dbReference type="SUPFAM" id="SSF56784">
    <property type="entry name" value="HAD-like"/>
    <property type="match status" value="1"/>
</dbReference>
<comment type="caution">
    <text evidence="1">The sequence shown here is derived from an EMBL/GenBank/DDBJ whole genome shotgun (WGS) entry which is preliminary data.</text>
</comment>
<dbReference type="EMBL" id="BSRX01000009">
    <property type="protein sequence ID" value="GLW53886.1"/>
    <property type="molecule type" value="Genomic_DNA"/>
</dbReference>